<organism evidence="1 2">
    <name type="scientific">Timema podura</name>
    <name type="common">Walking stick</name>
    <dbReference type="NCBI Taxonomy" id="61482"/>
    <lineage>
        <taxon>Eukaryota</taxon>
        <taxon>Metazoa</taxon>
        <taxon>Ecdysozoa</taxon>
        <taxon>Arthropoda</taxon>
        <taxon>Hexapoda</taxon>
        <taxon>Insecta</taxon>
        <taxon>Pterygota</taxon>
        <taxon>Neoptera</taxon>
        <taxon>Polyneoptera</taxon>
        <taxon>Phasmatodea</taxon>
        <taxon>Timematodea</taxon>
        <taxon>Timematoidea</taxon>
        <taxon>Timematidae</taxon>
        <taxon>Timema</taxon>
    </lineage>
</organism>
<keyword evidence="2" id="KW-1185">Reference proteome</keyword>
<sequence length="104" mass="12278">MIQAEKKATSRSLEALKIKKNEADQKHHEGEDMHPFKEAILDLLMVWKIQNPWMVILKEWMDIHPQGLILVNKVHVIRLLVIFSKGEKNNCPLHQLVVCEDRYR</sequence>
<gene>
    <name evidence="1" type="ORF">TPAB3V08_LOCUS6019</name>
</gene>
<protein>
    <submittedName>
        <fullName evidence="1">Uncharacterized protein</fullName>
    </submittedName>
</protein>
<name>A0ABN7P104_TIMPD</name>
<reference evidence="1" key="1">
    <citation type="submission" date="2021-03" db="EMBL/GenBank/DDBJ databases">
        <authorList>
            <person name="Tran Van P."/>
        </authorList>
    </citation>
    <scope>NUCLEOTIDE SEQUENCE</scope>
</reference>
<dbReference type="Proteomes" id="UP001153148">
    <property type="component" value="Unassembled WGS sequence"/>
</dbReference>
<evidence type="ECO:0000313" key="1">
    <source>
        <dbReference type="EMBL" id="CAG2059053.1"/>
    </source>
</evidence>
<evidence type="ECO:0000313" key="2">
    <source>
        <dbReference type="Proteomes" id="UP001153148"/>
    </source>
</evidence>
<comment type="caution">
    <text evidence="1">The sequence shown here is derived from an EMBL/GenBank/DDBJ whole genome shotgun (WGS) entry which is preliminary data.</text>
</comment>
<dbReference type="EMBL" id="CAJPIN010008611">
    <property type="protein sequence ID" value="CAG2059053.1"/>
    <property type="molecule type" value="Genomic_DNA"/>
</dbReference>
<accession>A0ABN7P104</accession>
<proteinExistence type="predicted"/>